<evidence type="ECO:0000256" key="2">
    <source>
        <dbReference type="ARBA" id="ARBA00022670"/>
    </source>
</evidence>
<evidence type="ECO:0000256" key="4">
    <source>
        <dbReference type="SAM" id="MobiDB-lite"/>
    </source>
</evidence>
<reference evidence="6" key="1">
    <citation type="submission" date="2021-07" db="EMBL/GenBank/DDBJ databases">
        <title>Elsinoe batatas strain:CRI-CJ2 Genome sequencing and assembly.</title>
        <authorList>
            <person name="Huang L."/>
        </authorList>
    </citation>
    <scope>NUCLEOTIDE SEQUENCE</scope>
    <source>
        <strain evidence="6">CRI-CJ2</strain>
    </source>
</reference>
<dbReference type="GO" id="GO:0101005">
    <property type="term" value="F:deubiquitinase activity"/>
    <property type="evidence" value="ECO:0007669"/>
    <property type="project" value="TreeGrafter"/>
</dbReference>
<dbReference type="PROSITE" id="PS51858">
    <property type="entry name" value="PPPDE"/>
    <property type="match status" value="1"/>
</dbReference>
<evidence type="ECO:0000313" key="7">
    <source>
        <dbReference type="Proteomes" id="UP000809789"/>
    </source>
</evidence>
<evidence type="ECO:0000259" key="5">
    <source>
        <dbReference type="PROSITE" id="PS51858"/>
    </source>
</evidence>
<keyword evidence="2" id="KW-0645">Protease</keyword>
<accession>A0A8K0PDI2</accession>
<feature type="domain" description="PPPDE" evidence="5">
    <location>
        <begin position="23"/>
        <end position="167"/>
    </location>
</feature>
<protein>
    <recommendedName>
        <fullName evidence="5">PPPDE domain-containing protein</fullName>
    </recommendedName>
</protein>
<dbReference type="InterPro" id="IPR008580">
    <property type="entry name" value="PPPDE_dom"/>
</dbReference>
<dbReference type="AlphaFoldDB" id="A0A8K0PDI2"/>
<dbReference type="GO" id="GO:0016579">
    <property type="term" value="P:protein deubiquitination"/>
    <property type="evidence" value="ECO:0007669"/>
    <property type="project" value="TreeGrafter"/>
</dbReference>
<keyword evidence="7" id="KW-1185">Reference proteome</keyword>
<evidence type="ECO:0000313" key="6">
    <source>
        <dbReference type="EMBL" id="KAG8625726.1"/>
    </source>
</evidence>
<gene>
    <name evidence="6" type="ORF">KVT40_006127</name>
</gene>
<keyword evidence="3" id="KW-0378">Hydrolase</keyword>
<dbReference type="EMBL" id="JAESVG020000007">
    <property type="protein sequence ID" value="KAG8625726.1"/>
    <property type="molecule type" value="Genomic_DNA"/>
</dbReference>
<dbReference type="PANTHER" id="PTHR12378">
    <property type="entry name" value="DESUMOYLATING ISOPEPTIDASE"/>
    <property type="match status" value="1"/>
</dbReference>
<dbReference type="SMART" id="SM01179">
    <property type="entry name" value="DUF862"/>
    <property type="match status" value="1"/>
</dbReference>
<dbReference type="InterPro" id="IPR042266">
    <property type="entry name" value="PPPDE_sf"/>
</dbReference>
<dbReference type="OrthoDB" id="412286at2759"/>
<dbReference type="Proteomes" id="UP000809789">
    <property type="component" value="Unassembled WGS sequence"/>
</dbReference>
<comment type="similarity">
    <text evidence="1">Belongs to the DeSI family.</text>
</comment>
<dbReference type="Pfam" id="PF05903">
    <property type="entry name" value="Peptidase_C97"/>
    <property type="match status" value="1"/>
</dbReference>
<dbReference type="PANTHER" id="PTHR12378:SF80">
    <property type="entry name" value="IP06716P-RELATED"/>
    <property type="match status" value="1"/>
</dbReference>
<dbReference type="GO" id="GO:0006508">
    <property type="term" value="P:proteolysis"/>
    <property type="evidence" value="ECO:0007669"/>
    <property type="project" value="UniProtKB-KW"/>
</dbReference>
<dbReference type="Gene3D" id="3.90.1720.30">
    <property type="entry name" value="PPPDE domains"/>
    <property type="match status" value="1"/>
</dbReference>
<sequence length="254" mass="27239">MAPSPTSMRSPKSPAPPSTPSPTEVIIHVYDLLPPSRLSSLLWLLSCPLVHTSLHLPPSPHELAFGGHPHPHLTGVYTSPVLQPPPGATHRTTLHLGQTHLQPWELASLIEEAAAAFKGMEYNLLTRNCNHFTDHVARRLTGRGLPGWCNRAAAVGLALPCLVPGEWLRVPVAEVEVGTHGEGEGDGVDENTAMLIDGQRGGERGRRKSLATVSTGLTREGTPPVRVVSLRDAEGRELPVAERAPVPGVVRRVT</sequence>
<feature type="region of interest" description="Disordered" evidence="4">
    <location>
        <begin position="1"/>
        <end position="21"/>
    </location>
</feature>
<evidence type="ECO:0000256" key="3">
    <source>
        <dbReference type="ARBA" id="ARBA00022801"/>
    </source>
</evidence>
<name>A0A8K0PDI2_9PEZI</name>
<evidence type="ECO:0000256" key="1">
    <source>
        <dbReference type="ARBA" id="ARBA00008140"/>
    </source>
</evidence>
<comment type="caution">
    <text evidence="6">The sequence shown here is derived from an EMBL/GenBank/DDBJ whole genome shotgun (WGS) entry which is preliminary data.</text>
</comment>
<organism evidence="6 7">
    <name type="scientific">Elsinoe batatas</name>
    <dbReference type="NCBI Taxonomy" id="2601811"/>
    <lineage>
        <taxon>Eukaryota</taxon>
        <taxon>Fungi</taxon>
        <taxon>Dikarya</taxon>
        <taxon>Ascomycota</taxon>
        <taxon>Pezizomycotina</taxon>
        <taxon>Dothideomycetes</taxon>
        <taxon>Dothideomycetidae</taxon>
        <taxon>Myriangiales</taxon>
        <taxon>Elsinoaceae</taxon>
        <taxon>Elsinoe</taxon>
    </lineage>
</organism>
<proteinExistence type="inferred from homology"/>